<evidence type="ECO:0000256" key="1">
    <source>
        <dbReference type="SAM" id="Phobius"/>
    </source>
</evidence>
<evidence type="ECO:0000313" key="2">
    <source>
        <dbReference type="EMBL" id="NYE73524.1"/>
    </source>
</evidence>
<reference evidence="2 3" key="1">
    <citation type="submission" date="2020-07" db="EMBL/GenBank/DDBJ databases">
        <title>Sequencing the genomes of 1000 actinobacteria strains.</title>
        <authorList>
            <person name="Klenk H.-P."/>
        </authorList>
    </citation>
    <scope>NUCLEOTIDE SEQUENCE [LARGE SCALE GENOMIC DNA]</scope>
    <source>
        <strain evidence="2 3">DSM 22083</strain>
    </source>
</reference>
<keyword evidence="1" id="KW-0472">Membrane</keyword>
<feature type="transmembrane region" description="Helical" evidence="1">
    <location>
        <begin position="258"/>
        <end position="279"/>
    </location>
</feature>
<feature type="transmembrane region" description="Helical" evidence="1">
    <location>
        <begin position="291"/>
        <end position="311"/>
    </location>
</feature>
<dbReference type="EMBL" id="JACCBU010000001">
    <property type="protein sequence ID" value="NYE73524.1"/>
    <property type="molecule type" value="Genomic_DNA"/>
</dbReference>
<keyword evidence="1" id="KW-1133">Transmembrane helix</keyword>
<feature type="transmembrane region" description="Helical" evidence="1">
    <location>
        <begin position="147"/>
        <end position="167"/>
    </location>
</feature>
<protein>
    <submittedName>
        <fullName evidence="2">Uncharacterized protein</fullName>
    </submittedName>
</protein>
<evidence type="ECO:0000313" key="3">
    <source>
        <dbReference type="Proteomes" id="UP000569914"/>
    </source>
</evidence>
<keyword evidence="3" id="KW-1185">Reference proteome</keyword>
<feature type="transmembrane region" description="Helical" evidence="1">
    <location>
        <begin position="116"/>
        <end position="135"/>
    </location>
</feature>
<dbReference type="RefSeq" id="WP_218871551.1">
    <property type="nucleotide sequence ID" value="NZ_JACCBU010000001.1"/>
</dbReference>
<proteinExistence type="predicted"/>
<organism evidence="2 3">
    <name type="scientific">Microlunatus parietis</name>
    <dbReference type="NCBI Taxonomy" id="682979"/>
    <lineage>
        <taxon>Bacteria</taxon>
        <taxon>Bacillati</taxon>
        <taxon>Actinomycetota</taxon>
        <taxon>Actinomycetes</taxon>
        <taxon>Propionibacteriales</taxon>
        <taxon>Propionibacteriaceae</taxon>
        <taxon>Microlunatus</taxon>
    </lineage>
</organism>
<dbReference type="AlphaFoldDB" id="A0A7Y9IB08"/>
<feature type="transmembrane region" description="Helical" evidence="1">
    <location>
        <begin position="63"/>
        <end position="80"/>
    </location>
</feature>
<feature type="transmembrane region" description="Helical" evidence="1">
    <location>
        <begin position="221"/>
        <end position="243"/>
    </location>
</feature>
<accession>A0A7Y9IB08</accession>
<feature type="transmembrane region" description="Helical" evidence="1">
    <location>
        <begin position="179"/>
        <end position="200"/>
    </location>
</feature>
<feature type="transmembrane region" description="Helical" evidence="1">
    <location>
        <begin position="36"/>
        <end position="56"/>
    </location>
</feature>
<name>A0A7Y9IB08_9ACTN</name>
<comment type="caution">
    <text evidence="2">The sequence shown here is derived from an EMBL/GenBank/DDBJ whole genome shotgun (WGS) entry which is preliminary data.</text>
</comment>
<sequence>MTDSVIDRRRRGRAAWLLLLLAPLCAELAFSAVSMPIMWLAFPFLIPMYGLGVLVIRELVIRSGGGWPSLLLMGLVYELAEDGLGLQALTSPVLYNAAEWGPRVLGLNLTYWESQVGYHLTFSVLIPVMITNLVFPELRAEPYLRRRGLIISGIAAALGIAMLKIVFTSTTDPGYLAPLPFLVGLVAVMGVLSFVALRILPRRWPAAAPPVADRGGTGPPVPPPPVAALIAAAATLIFLGLLMPGDPMQGPAIGEGSFVLLPMTVAAAVAITVAVLIVRWHNAGMSDRHRIWLAGGALVAHTLFPIVTTILHPVDQLTTTVALTAGPAMIVVTVLLLARLAAVTGRRSGQLSPADRSQPLRF</sequence>
<dbReference type="Proteomes" id="UP000569914">
    <property type="component" value="Unassembled WGS sequence"/>
</dbReference>
<keyword evidence="1" id="KW-0812">Transmembrane</keyword>
<gene>
    <name evidence="2" type="ORF">BKA15_004853</name>
</gene>
<feature type="transmembrane region" description="Helical" evidence="1">
    <location>
        <begin position="317"/>
        <end position="338"/>
    </location>
</feature>